<dbReference type="Proteomes" id="UP000179807">
    <property type="component" value="Unassembled WGS sequence"/>
</dbReference>
<dbReference type="RefSeq" id="XP_068366256.1">
    <property type="nucleotide sequence ID" value="XM_068499252.1"/>
</dbReference>
<organism evidence="1 2">
    <name type="scientific">Tritrichomonas foetus</name>
    <dbReference type="NCBI Taxonomy" id="1144522"/>
    <lineage>
        <taxon>Eukaryota</taxon>
        <taxon>Metamonada</taxon>
        <taxon>Parabasalia</taxon>
        <taxon>Tritrichomonadida</taxon>
        <taxon>Tritrichomonadidae</taxon>
        <taxon>Tritrichomonas</taxon>
    </lineage>
</organism>
<name>A0A1J4KQD1_9EUKA</name>
<reference evidence="1" key="1">
    <citation type="submission" date="2016-10" db="EMBL/GenBank/DDBJ databases">
        <authorList>
            <person name="Benchimol M."/>
            <person name="Almeida L.G."/>
            <person name="Vasconcelos A.T."/>
            <person name="Perreira-Neves A."/>
            <person name="Rosa I.A."/>
            <person name="Tasca T."/>
            <person name="Bogo M.R."/>
            <person name="de Souza W."/>
        </authorList>
    </citation>
    <scope>NUCLEOTIDE SEQUENCE [LARGE SCALE GENOMIC DNA]</scope>
    <source>
        <strain evidence="1">K</strain>
    </source>
</reference>
<dbReference type="VEuPathDB" id="TrichDB:TRFO_16881"/>
<evidence type="ECO:0000313" key="1">
    <source>
        <dbReference type="EMBL" id="OHT13120.1"/>
    </source>
</evidence>
<dbReference type="AlphaFoldDB" id="A0A1J4KQD1"/>
<accession>A0A1J4KQD1</accession>
<evidence type="ECO:0000313" key="2">
    <source>
        <dbReference type="Proteomes" id="UP000179807"/>
    </source>
</evidence>
<sequence>MALSLKQQETVPNLTRHLNRLIYRLENREEDLERQTANERLKIGERLKDYDYEKSEAWRAIKSLGWDSLNQKELLSVAYVISNKCGAVIDREAKRRKAILVKWFDENLEAIQPYFKSIKLEYGS</sequence>
<dbReference type="EMBL" id="MLAK01000548">
    <property type="protein sequence ID" value="OHT13120.1"/>
    <property type="molecule type" value="Genomic_DNA"/>
</dbReference>
<comment type="caution">
    <text evidence="1">The sequence shown here is derived from an EMBL/GenBank/DDBJ whole genome shotgun (WGS) entry which is preliminary data.</text>
</comment>
<dbReference type="GeneID" id="94833956"/>
<protein>
    <submittedName>
        <fullName evidence="1">Uncharacterized protein</fullName>
    </submittedName>
</protein>
<keyword evidence="2" id="KW-1185">Reference proteome</keyword>
<gene>
    <name evidence="1" type="ORF">TRFO_16881</name>
</gene>
<proteinExistence type="predicted"/>